<dbReference type="HOGENOM" id="CLU_1650894_0_0_11"/>
<dbReference type="GO" id="GO:0004672">
    <property type="term" value="F:protein kinase activity"/>
    <property type="evidence" value="ECO:0007669"/>
    <property type="project" value="InterPro"/>
</dbReference>
<protein>
    <recommendedName>
        <fullName evidence="3">Aminoglycoside phosphotransferase domain-containing protein</fullName>
    </recommendedName>
</protein>
<dbReference type="SUPFAM" id="SSF56112">
    <property type="entry name" value="Protein kinase-like (PK-like)"/>
    <property type="match status" value="1"/>
</dbReference>
<sequence>MAGEFRAWNELTATPREGISEWARQHATALAGIERLFLEHTEGDTLLHTDLRADNMLIDDAGEVRVIDWSWVVRGAGWLDLAFLVPQLILAGHTPRAAEKTLSCLPAWQQAPADALTSFAAAVTGVWERGRLAEGPDHLLAYRQRAVQAGAAWLEHRLRS</sequence>
<gene>
    <name evidence="1" type="ordered locus">SACE_4898</name>
</gene>
<accession>A4FJD9</accession>
<dbReference type="PROSITE" id="PS00109">
    <property type="entry name" value="PROTEIN_KINASE_TYR"/>
    <property type="match status" value="1"/>
</dbReference>
<dbReference type="AlphaFoldDB" id="A4FJD9"/>
<dbReference type="OrthoDB" id="2570531at2"/>
<dbReference type="KEGG" id="sen:SACE_4898"/>
<evidence type="ECO:0000313" key="2">
    <source>
        <dbReference type="Proteomes" id="UP000006728"/>
    </source>
</evidence>
<dbReference type="InterPro" id="IPR011009">
    <property type="entry name" value="Kinase-like_dom_sf"/>
</dbReference>
<dbReference type="InterPro" id="IPR008266">
    <property type="entry name" value="Tyr_kinase_AS"/>
</dbReference>
<evidence type="ECO:0008006" key="3">
    <source>
        <dbReference type="Google" id="ProtNLM"/>
    </source>
</evidence>
<proteinExistence type="predicted"/>
<dbReference type="EMBL" id="AM420293">
    <property type="protein sequence ID" value="CAM04164.1"/>
    <property type="molecule type" value="Genomic_DNA"/>
</dbReference>
<dbReference type="eggNOG" id="COG0515">
    <property type="taxonomic scope" value="Bacteria"/>
</dbReference>
<dbReference type="Gene3D" id="3.90.1200.10">
    <property type="match status" value="1"/>
</dbReference>
<reference evidence="1 2" key="1">
    <citation type="journal article" date="2007" name="Nat. Biotechnol.">
        <title>Complete genome sequence of the erythromycin-producing bacterium Saccharopolyspora erythraea NRRL23338.</title>
        <authorList>
            <person name="Oliynyk M."/>
            <person name="Samborskyy M."/>
            <person name="Lester J.B."/>
            <person name="Mironenko T."/>
            <person name="Scott N."/>
            <person name="Dickens S."/>
            <person name="Haydock S.F."/>
            <person name="Leadlay P.F."/>
        </authorList>
    </citation>
    <scope>NUCLEOTIDE SEQUENCE [LARGE SCALE GENOMIC DNA]</scope>
    <source>
        <strain evidence="2">ATCC 11635 / DSM 40517 / JCM 4748 / NBRC 13426 / NCIMB 8594 / NRRL 2338</strain>
    </source>
</reference>
<dbReference type="Proteomes" id="UP000006728">
    <property type="component" value="Chromosome"/>
</dbReference>
<organism evidence="1 2">
    <name type="scientific">Saccharopolyspora erythraea (strain ATCC 11635 / DSM 40517 / JCM 4748 / NBRC 13426 / NCIMB 8594 / NRRL 2338)</name>
    <dbReference type="NCBI Taxonomy" id="405948"/>
    <lineage>
        <taxon>Bacteria</taxon>
        <taxon>Bacillati</taxon>
        <taxon>Actinomycetota</taxon>
        <taxon>Actinomycetes</taxon>
        <taxon>Pseudonocardiales</taxon>
        <taxon>Pseudonocardiaceae</taxon>
        <taxon>Saccharopolyspora</taxon>
    </lineage>
</organism>
<name>A4FJD9_SACEN</name>
<keyword evidence="2" id="KW-1185">Reference proteome</keyword>
<dbReference type="STRING" id="405948.SACE_4898"/>
<evidence type="ECO:0000313" key="1">
    <source>
        <dbReference type="EMBL" id="CAM04164.1"/>
    </source>
</evidence>